<reference evidence="2 3" key="1">
    <citation type="journal article" date="2017" name="Genome Biol. Evol.">
        <title>Phytophthora megakarya and P. palmivora, closely related causal agents of cacao black pod rot, underwent increases in genome sizes and gene numbers by different mechanisms.</title>
        <authorList>
            <person name="Ali S.S."/>
            <person name="Shao J."/>
            <person name="Lary D.J."/>
            <person name="Kronmiller B."/>
            <person name="Shen D."/>
            <person name="Strem M.D."/>
            <person name="Amoako-Attah I."/>
            <person name="Akrofi A.Y."/>
            <person name="Begoude B.A."/>
            <person name="Ten Hoopen G.M."/>
            <person name="Coulibaly K."/>
            <person name="Kebe B.I."/>
            <person name="Melnick R.L."/>
            <person name="Guiltinan M.J."/>
            <person name="Tyler B.M."/>
            <person name="Meinhardt L.W."/>
            <person name="Bailey B.A."/>
        </authorList>
    </citation>
    <scope>NUCLEOTIDE SEQUENCE [LARGE SCALE GENOMIC DNA]</scope>
    <source>
        <strain evidence="3">sbr112.9</strain>
    </source>
</reference>
<evidence type="ECO:0008006" key="4">
    <source>
        <dbReference type="Google" id="ProtNLM"/>
    </source>
</evidence>
<proteinExistence type="predicted"/>
<organism evidence="2 3">
    <name type="scientific">Phytophthora palmivora</name>
    <dbReference type="NCBI Taxonomy" id="4796"/>
    <lineage>
        <taxon>Eukaryota</taxon>
        <taxon>Sar</taxon>
        <taxon>Stramenopiles</taxon>
        <taxon>Oomycota</taxon>
        <taxon>Peronosporomycetes</taxon>
        <taxon>Peronosporales</taxon>
        <taxon>Peronosporaceae</taxon>
        <taxon>Phytophthora</taxon>
    </lineage>
</organism>
<protein>
    <recommendedName>
        <fullName evidence="4">PiggyBac transposable element-derived protein domain-containing protein</fullName>
    </recommendedName>
</protein>
<evidence type="ECO:0000313" key="2">
    <source>
        <dbReference type="EMBL" id="POM81017.1"/>
    </source>
</evidence>
<dbReference type="EMBL" id="NCKW01000196">
    <property type="protein sequence ID" value="POM81017.1"/>
    <property type="molecule type" value="Genomic_DNA"/>
</dbReference>
<accession>A0A2P4YTA0</accession>
<dbReference type="Proteomes" id="UP000237271">
    <property type="component" value="Unassembled WGS sequence"/>
</dbReference>
<evidence type="ECO:0000313" key="3">
    <source>
        <dbReference type="Proteomes" id="UP000237271"/>
    </source>
</evidence>
<dbReference type="AlphaFoldDB" id="A0A2P4YTA0"/>
<keyword evidence="3" id="KW-1185">Reference proteome</keyword>
<feature type="compositionally biased region" description="Low complexity" evidence="1">
    <location>
        <begin position="1"/>
        <end position="15"/>
    </location>
</feature>
<sequence>MSDSESSVDDVWWSDTDSDEEETNPGSWTYIHSSRFHLQVDDVDTLLLGEARVEADYVVERLLQRMFGTTQHNTASISQFVNVHLADDTAVTVDELFEFVEVELWLSFYHATPPCFFDKENSKQYPPAQTCMQFKRYRSILAALGTTNRQETVGMNQWAAPFSPDRDTTYAAELIRRLCADIGFVSGTTIASLHDDLLRLRSASVDDIGLAHIRNPKKGGESTVDIVRILQRSLCGASTESQIRLPGIIHALDRGYQSEAVNQQITNAGGIIGTHKRTGRLPFTFGKTPSQYQQSKMKRVKSQLIGQASGFLSTQELYLVHLNSATIIYPRVKDKPTKTLGC</sequence>
<evidence type="ECO:0000256" key="1">
    <source>
        <dbReference type="SAM" id="MobiDB-lite"/>
    </source>
</evidence>
<feature type="region of interest" description="Disordered" evidence="1">
    <location>
        <begin position="1"/>
        <end position="25"/>
    </location>
</feature>
<comment type="caution">
    <text evidence="2">The sequence shown here is derived from an EMBL/GenBank/DDBJ whole genome shotgun (WGS) entry which is preliminary data.</text>
</comment>
<gene>
    <name evidence="2" type="ORF">PHPALM_1076</name>
</gene>
<dbReference type="OrthoDB" id="129165at2759"/>
<name>A0A2P4YTA0_9STRA</name>